<keyword evidence="2 3" id="KW-0472">Membrane</keyword>
<evidence type="ECO:0000313" key="6">
    <source>
        <dbReference type="Proteomes" id="UP000823614"/>
    </source>
</evidence>
<organism evidence="5 6">
    <name type="scientific">Candidatus Gallilactobacillus intestinavium</name>
    <dbReference type="NCBI Taxonomy" id="2840838"/>
    <lineage>
        <taxon>Bacteria</taxon>
        <taxon>Bacillati</taxon>
        <taxon>Bacillota</taxon>
        <taxon>Bacilli</taxon>
        <taxon>Lactobacillales</taxon>
        <taxon>Lactobacillaceae</taxon>
        <taxon>Lactobacillaceae incertae sedis</taxon>
        <taxon>Candidatus Gallilactobacillus</taxon>
    </lineage>
</organism>
<dbReference type="EMBL" id="JADIMP010000087">
    <property type="protein sequence ID" value="MBO8441829.1"/>
    <property type="molecule type" value="Genomic_DNA"/>
</dbReference>
<evidence type="ECO:0000256" key="1">
    <source>
        <dbReference type="ARBA" id="ARBA00004370"/>
    </source>
</evidence>
<keyword evidence="3" id="KW-0812">Transmembrane</keyword>
<dbReference type="Proteomes" id="UP000823614">
    <property type="component" value="Unassembled WGS sequence"/>
</dbReference>
<protein>
    <submittedName>
        <fullName evidence="5">Beta-lactamase family protein</fullName>
    </submittedName>
</protein>
<feature type="domain" description="Beta-lactamase-related" evidence="4">
    <location>
        <begin position="57"/>
        <end position="341"/>
    </location>
</feature>
<dbReference type="InterPro" id="IPR050491">
    <property type="entry name" value="AmpC-like"/>
</dbReference>
<dbReference type="PANTHER" id="PTHR46825:SF11">
    <property type="entry name" value="PENICILLIN-BINDING PROTEIN 4"/>
    <property type="match status" value="1"/>
</dbReference>
<dbReference type="InterPro" id="IPR001466">
    <property type="entry name" value="Beta-lactam-related"/>
</dbReference>
<dbReference type="AlphaFoldDB" id="A0A9D9E5R0"/>
<evidence type="ECO:0000256" key="2">
    <source>
        <dbReference type="ARBA" id="ARBA00023136"/>
    </source>
</evidence>
<dbReference type="Pfam" id="PF00144">
    <property type="entry name" value="Beta-lactamase"/>
    <property type="match status" value="1"/>
</dbReference>
<comment type="caution">
    <text evidence="5">The sequence shown here is derived from an EMBL/GenBank/DDBJ whole genome shotgun (WGS) entry which is preliminary data.</text>
</comment>
<accession>A0A9D9E5R0</accession>
<comment type="subcellular location">
    <subcellularLocation>
        <location evidence="1">Membrane</location>
    </subcellularLocation>
</comment>
<dbReference type="InterPro" id="IPR012338">
    <property type="entry name" value="Beta-lactam/transpept-like"/>
</dbReference>
<evidence type="ECO:0000313" key="5">
    <source>
        <dbReference type="EMBL" id="MBO8441829.1"/>
    </source>
</evidence>
<keyword evidence="3" id="KW-1133">Transmembrane helix</keyword>
<proteinExistence type="predicted"/>
<reference evidence="5" key="2">
    <citation type="journal article" date="2021" name="PeerJ">
        <title>Extensive microbial diversity within the chicken gut microbiome revealed by metagenomics and culture.</title>
        <authorList>
            <person name="Gilroy R."/>
            <person name="Ravi A."/>
            <person name="Getino M."/>
            <person name="Pursley I."/>
            <person name="Horton D.L."/>
            <person name="Alikhan N.F."/>
            <person name="Baker D."/>
            <person name="Gharbi K."/>
            <person name="Hall N."/>
            <person name="Watson M."/>
            <person name="Adriaenssens E.M."/>
            <person name="Foster-Nyarko E."/>
            <person name="Jarju S."/>
            <person name="Secka A."/>
            <person name="Antonio M."/>
            <person name="Oren A."/>
            <person name="Chaudhuri R.R."/>
            <person name="La Ragione R."/>
            <person name="Hildebrand F."/>
            <person name="Pallen M.J."/>
        </authorList>
    </citation>
    <scope>NUCLEOTIDE SEQUENCE</scope>
    <source>
        <strain evidence="5">C6-149</strain>
    </source>
</reference>
<dbReference type="PANTHER" id="PTHR46825">
    <property type="entry name" value="D-ALANYL-D-ALANINE-CARBOXYPEPTIDASE/ENDOPEPTIDASE AMPH"/>
    <property type="match status" value="1"/>
</dbReference>
<feature type="transmembrane region" description="Helical" evidence="3">
    <location>
        <begin position="6"/>
        <end position="24"/>
    </location>
</feature>
<name>A0A9D9E5R0_9LACO</name>
<sequence length="360" mass="40574">MVKKNLNSLFITFFIMCNFFVICYKNVNAQEIHTKPVQIDKQLDSEVDSNLREHHFCGSILIVKNGQIIVDRSYGNSTQTRLNNDNTAYGIDSVQKIITGTLIMKVFNKCHLSLDTKLSKFYPQIENSKNISIRQMLAMTSGLSMDGPVGPTDLVSDNAIINYDLNHVKFDKNYYGFWRYEQVNYNLLAGILMKLTGKSYNALVVNNIIKPLNLKQTFFLPDNNVNISLPFVNNNGIPDFNNVVDNSVAFWHDELGTGRMAMTSKDVYLMISGILQGKIINKSLVNRLFVSGSDSTYGGGTYNMMDAAFNHGLGYGYEAMTCVSKDGKNAVILLSNSAPTGNWSLKYYAENLYEKLFYKK</sequence>
<evidence type="ECO:0000256" key="3">
    <source>
        <dbReference type="SAM" id="Phobius"/>
    </source>
</evidence>
<dbReference type="SUPFAM" id="SSF56601">
    <property type="entry name" value="beta-lactamase/transpeptidase-like"/>
    <property type="match status" value="1"/>
</dbReference>
<dbReference type="GO" id="GO:0016020">
    <property type="term" value="C:membrane"/>
    <property type="evidence" value="ECO:0007669"/>
    <property type="project" value="UniProtKB-SubCell"/>
</dbReference>
<gene>
    <name evidence="5" type="ORF">IAA89_05310</name>
</gene>
<evidence type="ECO:0000259" key="4">
    <source>
        <dbReference type="Pfam" id="PF00144"/>
    </source>
</evidence>
<dbReference type="Gene3D" id="3.40.710.10">
    <property type="entry name" value="DD-peptidase/beta-lactamase superfamily"/>
    <property type="match status" value="1"/>
</dbReference>
<reference evidence="5" key="1">
    <citation type="submission" date="2020-10" db="EMBL/GenBank/DDBJ databases">
        <authorList>
            <person name="Gilroy R."/>
        </authorList>
    </citation>
    <scope>NUCLEOTIDE SEQUENCE</scope>
    <source>
        <strain evidence="5">C6-149</strain>
    </source>
</reference>